<feature type="transmembrane region" description="Helical" evidence="1">
    <location>
        <begin position="112"/>
        <end position="130"/>
    </location>
</feature>
<name>A0A1H7S0R4_9BACT</name>
<keyword evidence="1" id="KW-1133">Transmembrane helix</keyword>
<dbReference type="RefSeq" id="WP_238386549.1">
    <property type="nucleotide sequence ID" value="NZ_FOBB01000002.1"/>
</dbReference>
<evidence type="ECO:0000256" key="1">
    <source>
        <dbReference type="SAM" id="Phobius"/>
    </source>
</evidence>
<sequence>MDTFNHIKTLITIILGLSITHLLKGVAKFIQHPHRDKPYWLHLAWVFYIFMLLVHFWWWEYRLTHVQHWSFTSYFFIIFFIMTFYSLCALLFPDDIKDYKGYEDYFFSRKKWFFAILAFSYLLDIGDTLIKGQDYFNSLSIEYPIRNAVHIILCLLAIQINNRIFNGTLVILFILYELSYILRLFDTV</sequence>
<dbReference type="AlphaFoldDB" id="A0A1H7S0R4"/>
<dbReference type="Proteomes" id="UP000198984">
    <property type="component" value="Unassembled WGS sequence"/>
</dbReference>
<accession>A0A1H7S0R4</accession>
<feature type="transmembrane region" description="Helical" evidence="1">
    <location>
        <begin position="150"/>
        <end position="176"/>
    </location>
</feature>
<keyword evidence="1" id="KW-0472">Membrane</keyword>
<organism evidence="2 3">
    <name type="scientific">Chitinophaga rupis</name>
    <dbReference type="NCBI Taxonomy" id="573321"/>
    <lineage>
        <taxon>Bacteria</taxon>
        <taxon>Pseudomonadati</taxon>
        <taxon>Bacteroidota</taxon>
        <taxon>Chitinophagia</taxon>
        <taxon>Chitinophagales</taxon>
        <taxon>Chitinophagaceae</taxon>
        <taxon>Chitinophaga</taxon>
    </lineage>
</organism>
<dbReference type="EMBL" id="FOBB01000002">
    <property type="protein sequence ID" value="SEL66170.1"/>
    <property type="molecule type" value="Genomic_DNA"/>
</dbReference>
<proteinExistence type="predicted"/>
<feature type="transmembrane region" description="Helical" evidence="1">
    <location>
        <begin position="6"/>
        <end position="27"/>
    </location>
</feature>
<reference evidence="2 3" key="1">
    <citation type="submission" date="2016-10" db="EMBL/GenBank/DDBJ databases">
        <authorList>
            <person name="de Groot N.N."/>
        </authorList>
    </citation>
    <scope>NUCLEOTIDE SEQUENCE [LARGE SCALE GENOMIC DNA]</scope>
    <source>
        <strain evidence="2 3">DSM 21039</strain>
    </source>
</reference>
<gene>
    <name evidence="2" type="ORF">SAMN04488505_102789</name>
</gene>
<evidence type="ECO:0000313" key="2">
    <source>
        <dbReference type="EMBL" id="SEL66170.1"/>
    </source>
</evidence>
<dbReference type="STRING" id="573321.SAMN04488505_102789"/>
<feature type="transmembrane region" description="Helical" evidence="1">
    <location>
        <begin position="39"/>
        <end position="59"/>
    </location>
</feature>
<keyword evidence="1" id="KW-0812">Transmembrane</keyword>
<keyword evidence="3" id="KW-1185">Reference proteome</keyword>
<evidence type="ECO:0000313" key="3">
    <source>
        <dbReference type="Proteomes" id="UP000198984"/>
    </source>
</evidence>
<protein>
    <submittedName>
        <fullName evidence="2">Uncharacterized protein</fullName>
    </submittedName>
</protein>
<feature type="transmembrane region" description="Helical" evidence="1">
    <location>
        <begin position="71"/>
        <end position="92"/>
    </location>
</feature>